<evidence type="ECO:0000313" key="1">
    <source>
        <dbReference type="EMBL" id="MDB7905168.1"/>
    </source>
</evidence>
<sequence length="73" mass="8098">MDKALRVRLEDAEQILSDVSIKCCEVLNLISVHGVTDAHREALHIAARVVYLAELGRKKIRQGLQDTDPSECG</sequence>
<dbReference type="RefSeq" id="WP_195484519.1">
    <property type="nucleotide sequence ID" value="NZ_JADMOW010000007.1"/>
</dbReference>
<dbReference type="AlphaFoldDB" id="A0AAW6BW78"/>
<dbReference type="EMBL" id="JAQLWO010000003">
    <property type="protein sequence ID" value="MDB7905168.1"/>
    <property type="molecule type" value="Genomic_DNA"/>
</dbReference>
<evidence type="ECO:0000313" key="2">
    <source>
        <dbReference type="Proteomes" id="UP001211006"/>
    </source>
</evidence>
<organism evidence="1 2">
    <name type="scientific">Flavonifractor plautii</name>
    <name type="common">Fusobacterium plautii</name>
    <dbReference type="NCBI Taxonomy" id="292800"/>
    <lineage>
        <taxon>Bacteria</taxon>
        <taxon>Bacillati</taxon>
        <taxon>Bacillota</taxon>
        <taxon>Clostridia</taxon>
        <taxon>Eubacteriales</taxon>
        <taxon>Oscillospiraceae</taxon>
        <taxon>Flavonifractor</taxon>
    </lineage>
</organism>
<comment type="caution">
    <text evidence="1">The sequence shown here is derived from an EMBL/GenBank/DDBJ whole genome shotgun (WGS) entry which is preliminary data.</text>
</comment>
<name>A0AAW6BW78_FLAPL</name>
<protein>
    <submittedName>
        <fullName evidence="1">Uncharacterized protein</fullName>
    </submittedName>
</protein>
<gene>
    <name evidence="1" type="ORF">PND83_04170</name>
</gene>
<accession>A0AAW6BW78</accession>
<proteinExistence type="predicted"/>
<reference evidence="1" key="1">
    <citation type="submission" date="2023-01" db="EMBL/GenBank/DDBJ databases">
        <title>Human gut microbiome strain richness.</title>
        <authorList>
            <person name="Chen-Liaw A."/>
        </authorList>
    </citation>
    <scope>NUCLEOTIDE SEQUENCE</scope>
    <source>
        <strain evidence="1">2225st1_A6_2225SCRN_200828</strain>
    </source>
</reference>
<dbReference type="Proteomes" id="UP001211006">
    <property type="component" value="Unassembled WGS sequence"/>
</dbReference>